<organism evidence="1 2">
    <name type="scientific">Streptomyces lavenduligriseus</name>
    <dbReference type="NCBI Taxonomy" id="67315"/>
    <lineage>
        <taxon>Bacteria</taxon>
        <taxon>Bacillati</taxon>
        <taxon>Actinomycetota</taxon>
        <taxon>Actinomycetes</taxon>
        <taxon>Kitasatosporales</taxon>
        <taxon>Streptomycetaceae</taxon>
        <taxon>Streptomyces</taxon>
    </lineage>
</organism>
<proteinExistence type="predicted"/>
<dbReference type="RefSeq" id="WP_249456569.1">
    <property type="nucleotide sequence ID" value="NZ_JAMCCK010000002.1"/>
</dbReference>
<sequence>MKLLQEYNCKAKPARCSVEVMDAEADLYDEDAATAARSQVVAGNRYHLYIHTLQADIDVAVTIRIWDAPPTGPAQAEGSVPVIIESETGTLVIYQLEYGPAGQMTLPRPGVYEGHAWWENRQATADYYETTLDYPPDDTFENHLDQAWKNCPVTERYVLDLAYTGEPEPTDDDL</sequence>
<dbReference type="Proteomes" id="UP001202052">
    <property type="component" value="Unassembled WGS sequence"/>
</dbReference>
<comment type="caution">
    <text evidence="1">The sequence shown here is derived from an EMBL/GenBank/DDBJ whole genome shotgun (WGS) entry which is preliminary data.</text>
</comment>
<dbReference type="EMBL" id="JAMCCK010000002">
    <property type="protein sequence ID" value="MCL3992058.1"/>
    <property type="molecule type" value="Genomic_DNA"/>
</dbReference>
<reference evidence="1 2" key="1">
    <citation type="submission" date="2022-05" db="EMBL/GenBank/DDBJ databases">
        <title>Genome Resource of Streptomyces lavenduligriseus GA1-1, a Strain with Broad-Spectrum Antifungal Activity against Phytopathogenic Fungi.</title>
        <authorList>
            <person name="Qi D."/>
        </authorList>
    </citation>
    <scope>NUCLEOTIDE SEQUENCE [LARGE SCALE GENOMIC DNA]</scope>
    <source>
        <strain evidence="1 2">GA1-1</strain>
    </source>
</reference>
<name>A0ABT0NKR1_9ACTN</name>
<accession>A0ABT0NKR1</accession>
<gene>
    <name evidence="1" type="ORF">M4438_00655</name>
</gene>
<protein>
    <submittedName>
        <fullName evidence="1">Uncharacterized protein</fullName>
    </submittedName>
</protein>
<evidence type="ECO:0000313" key="1">
    <source>
        <dbReference type="EMBL" id="MCL3992058.1"/>
    </source>
</evidence>
<evidence type="ECO:0000313" key="2">
    <source>
        <dbReference type="Proteomes" id="UP001202052"/>
    </source>
</evidence>
<keyword evidence="2" id="KW-1185">Reference proteome</keyword>